<accession>A0A840Z0A0</accession>
<dbReference type="RefSeq" id="WP_184003619.1">
    <property type="nucleotide sequence ID" value="NZ_BAABIF010000012.1"/>
</dbReference>
<comment type="caution">
    <text evidence="2">The sequence shown here is derived from an EMBL/GenBank/DDBJ whole genome shotgun (WGS) entry which is preliminary data.</text>
</comment>
<proteinExistence type="predicted"/>
<gene>
    <name evidence="2" type="ORF">FHR23_002094</name>
</gene>
<evidence type="ECO:0000256" key="1">
    <source>
        <dbReference type="SAM" id="MobiDB-lite"/>
    </source>
</evidence>
<keyword evidence="3" id="KW-1185">Reference proteome</keyword>
<sequence length="346" mass="36058">MTGKGRPLRFAALVLLSWTVARGGFLWWETGEVPHPAHILIADADPPPPPVRDWFASPSTLTTIRALPPFRAASASSVAATPSKAPPATGQLPRATDGAVRERFALVGMIGFAGAQSVPAQDQQPVLRPTPSSMPSPPDRWQGSAWLYVRGPGDSGVTGVPQLGGSQFGMRIAYMLLPKSHLAATARTASPLSGPGAEAMLGLAWKPTRAPVTLTVEQRFSLDHHRGGPALAAIAGSGPTPVAHGLDLETYGEAGAVFRSKVDYYAAGAARISHAVGRIGNHPVTAGMGGWASVQRDAARVDIGPSLAIALPVQKSNTRLTLEWRQRLAGRAEPGSGPALTLGADF</sequence>
<evidence type="ECO:0000313" key="2">
    <source>
        <dbReference type="EMBL" id="MBB5719156.1"/>
    </source>
</evidence>
<dbReference type="AlphaFoldDB" id="A0A840Z0A0"/>
<protein>
    <submittedName>
        <fullName evidence="2">Uncharacterized protein</fullName>
    </submittedName>
</protein>
<reference evidence="2 3" key="1">
    <citation type="submission" date="2020-08" db="EMBL/GenBank/DDBJ databases">
        <title>Genomic Encyclopedia of Type Strains, Phase IV (KMG-IV): sequencing the most valuable type-strain genomes for metagenomic binning, comparative biology and taxonomic classification.</title>
        <authorList>
            <person name="Goeker M."/>
        </authorList>
    </citation>
    <scope>NUCLEOTIDE SEQUENCE [LARGE SCALE GENOMIC DNA]</scope>
    <source>
        <strain evidence="2 3">DSM 27203</strain>
    </source>
</reference>
<feature type="region of interest" description="Disordered" evidence="1">
    <location>
        <begin position="120"/>
        <end position="139"/>
    </location>
</feature>
<organism evidence="2 3">
    <name type="scientific">Stakelama sediminis</name>
    <dbReference type="NCBI Taxonomy" id="463200"/>
    <lineage>
        <taxon>Bacteria</taxon>
        <taxon>Pseudomonadati</taxon>
        <taxon>Pseudomonadota</taxon>
        <taxon>Alphaproteobacteria</taxon>
        <taxon>Sphingomonadales</taxon>
        <taxon>Sphingomonadaceae</taxon>
        <taxon>Stakelama</taxon>
    </lineage>
</organism>
<dbReference type="Proteomes" id="UP000554342">
    <property type="component" value="Unassembled WGS sequence"/>
</dbReference>
<evidence type="ECO:0000313" key="3">
    <source>
        <dbReference type="Proteomes" id="UP000554342"/>
    </source>
</evidence>
<name>A0A840Z0A0_9SPHN</name>
<dbReference type="EMBL" id="JACIJI010000003">
    <property type="protein sequence ID" value="MBB5719156.1"/>
    <property type="molecule type" value="Genomic_DNA"/>
</dbReference>